<evidence type="ECO:0000313" key="3">
    <source>
        <dbReference type="Proteomes" id="UP000824120"/>
    </source>
</evidence>
<accession>A0A9J6A5I3</accession>
<evidence type="ECO:0000256" key="1">
    <source>
        <dbReference type="SAM" id="MobiDB-lite"/>
    </source>
</evidence>
<feature type="region of interest" description="Disordered" evidence="1">
    <location>
        <begin position="48"/>
        <end position="71"/>
    </location>
</feature>
<proteinExistence type="predicted"/>
<dbReference type="EMBL" id="JACXVP010000002">
    <property type="protein sequence ID" value="KAG5619801.1"/>
    <property type="molecule type" value="Genomic_DNA"/>
</dbReference>
<keyword evidence="3" id="KW-1185">Reference proteome</keyword>
<gene>
    <name evidence="2" type="ORF">H5410_005019</name>
</gene>
<organism evidence="2 3">
    <name type="scientific">Solanum commersonii</name>
    <name type="common">Commerson's wild potato</name>
    <name type="synonym">Commerson's nightshade</name>
    <dbReference type="NCBI Taxonomy" id="4109"/>
    <lineage>
        <taxon>Eukaryota</taxon>
        <taxon>Viridiplantae</taxon>
        <taxon>Streptophyta</taxon>
        <taxon>Embryophyta</taxon>
        <taxon>Tracheophyta</taxon>
        <taxon>Spermatophyta</taxon>
        <taxon>Magnoliopsida</taxon>
        <taxon>eudicotyledons</taxon>
        <taxon>Gunneridae</taxon>
        <taxon>Pentapetalae</taxon>
        <taxon>asterids</taxon>
        <taxon>lamiids</taxon>
        <taxon>Solanales</taxon>
        <taxon>Solanaceae</taxon>
        <taxon>Solanoideae</taxon>
        <taxon>Solaneae</taxon>
        <taxon>Solanum</taxon>
    </lineage>
</organism>
<evidence type="ECO:0000313" key="2">
    <source>
        <dbReference type="EMBL" id="KAG5619801.1"/>
    </source>
</evidence>
<name>A0A9J6A5I3_SOLCO</name>
<dbReference type="OrthoDB" id="1302923at2759"/>
<sequence>MSTTSMTRISYARVRIYGEFQQDVEYEWRPRHCVECIRFGHTNENCWNKEEGREDDEKEARPTPYTGLKGKRYTNTSWRSCTQIQIVMEGQENGSSLDGFSVLARVTTQSESLIVNVPLANKFSVLIASVNTQIGNPQSLQQFGILEDLTSSLSRRS</sequence>
<dbReference type="Proteomes" id="UP000824120">
    <property type="component" value="Chromosome 2"/>
</dbReference>
<protein>
    <recommendedName>
        <fullName evidence="4">DUF4283 domain-containing protein</fullName>
    </recommendedName>
</protein>
<reference evidence="2 3" key="1">
    <citation type="submission" date="2020-09" db="EMBL/GenBank/DDBJ databases">
        <title>De no assembly of potato wild relative species, Solanum commersonii.</title>
        <authorList>
            <person name="Cho K."/>
        </authorList>
    </citation>
    <scope>NUCLEOTIDE SEQUENCE [LARGE SCALE GENOMIC DNA]</scope>
    <source>
        <strain evidence="2">LZ3.2</strain>
        <tissue evidence="2">Leaf</tissue>
    </source>
</reference>
<evidence type="ECO:0008006" key="4">
    <source>
        <dbReference type="Google" id="ProtNLM"/>
    </source>
</evidence>
<dbReference type="AlphaFoldDB" id="A0A9J6A5I3"/>
<comment type="caution">
    <text evidence="2">The sequence shown here is derived from an EMBL/GenBank/DDBJ whole genome shotgun (WGS) entry which is preliminary data.</text>
</comment>